<proteinExistence type="predicted"/>
<dbReference type="SUPFAM" id="SSF52833">
    <property type="entry name" value="Thioredoxin-like"/>
    <property type="match status" value="1"/>
</dbReference>
<reference evidence="3" key="1">
    <citation type="submission" date="2022-11" db="EMBL/GenBank/DDBJ databases">
        <authorList>
            <person name="Kikuchi T."/>
        </authorList>
    </citation>
    <scope>NUCLEOTIDE SEQUENCE</scope>
    <source>
        <strain evidence="3">PS1010</strain>
    </source>
</reference>
<evidence type="ECO:0008006" key="5">
    <source>
        <dbReference type="Google" id="ProtNLM"/>
    </source>
</evidence>
<dbReference type="PANTHER" id="PTHR11571">
    <property type="entry name" value="GLUTATHIONE S-TRANSFERASE"/>
    <property type="match status" value="1"/>
</dbReference>
<dbReference type="InterPro" id="IPR004045">
    <property type="entry name" value="Glutathione_S-Trfase_N"/>
</dbReference>
<dbReference type="Pfam" id="PF13417">
    <property type="entry name" value="GST_N_3"/>
    <property type="match status" value="1"/>
</dbReference>
<dbReference type="PROSITE" id="PS50405">
    <property type="entry name" value="GST_CTER"/>
    <property type="match status" value="1"/>
</dbReference>
<dbReference type="Gene3D" id="1.20.1050.10">
    <property type="match status" value="1"/>
</dbReference>
<dbReference type="GO" id="GO:0006749">
    <property type="term" value="P:glutathione metabolic process"/>
    <property type="evidence" value="ECO:0007669"/>
    <property type="project" value="TreeGrafter"/>
</dbReference>
<keyword evidence="4" id="KW-1185">Reference proteome</keyword>
<dbReference type="Gene3D" id="3.40.30.10">
    <property type="entry name" value="Glutaredoxin"/>
    <property type="match status" value="1"/>
</dbReference>
<dbReference type="InterPro" id="IPR036249">
    <property type="entry name" value="Thioredoxin-like_sf"/>
</dbReference>
<evidence type="ECO:0000313" key="4">
    <source>
        <dbReference type="Proteomes" id="UP001152747"/>
    </source>
</evidence>
<dbReference type="Pfam" id="PF14497">
    <property type="entry name" value="GST_C_3"/>
    <property type="match status" value="1"/>
</dbReference>
<name>A0A9P1N4F5_9PELO</name>
<sequence length="276" mass="32191">MPPNFNFTINYLNTPTHFVKASSKSGRHLSVSVSLKSQIFASSSQNQSKMESFLVPKYTLHDFEDGEESKVVRMIFEMSQVPYDFKFVHHDDFILEDYPYYALPMLEMNNRKFGSIVSICRHLAWRYNLSGKTAYEDAQIDDVAEKVYEVRIRIKNWIDHIEHATDHECDEMCTKDDASLLLTTHLFPILEAMFVSTNTSWLVGQQISWLDLLVAHLVNPIIYHRPHLLEKFPKLYLHNKQVADLPSLVGFFYHVRPRAKFTDTSSKTAGYRYKLN</sequence>
<comment type="caution">
    <text evidence="3">The sequence shown here is derived from an EMBL/GenBank/DDBJ whole genome shotgun (WGS) entry which is preliminary data.</text>
</comment>
<dbReference type="InterPro" id="IPR010987">
    <property type="entry name" value="Glutathione-S-Trfase_C-like"/>
</dbReference>
<organism evidence="3 4">
    <name type="scientific">Caenorhabditis angaria</name>
    <dbReference type="NCBI Taxonomy" id="860376"/>
    <lineage>
        <taxon>Eukaryota</taxon>
        <taxon>Metazoa</taxon>
        <taxon>Ecdysozoa</taxon>
        <taxon>Nematoda</taxon>
        <taxon>Chromadorea</taxon>
        <taxon>Rhabditida</taxon>
        <taxon>Rhabditina</taxon>
        <taxon>Rhabditomorpha</taxon>
        <taxon>Rhabditoidea</taxon>
        <taxon>Rhabditidae</taxon>
        <taxon>Peloderinae</taxon>
        <taxon>Caenorhabditis</taxon>
    </lineage>
</organism>
<dbReference type="InterPro" id="IPR050213">
    <property type="entry name" value="GST_superfamily"/>
</dbReference>
<gene>
    <name evidence="3" type="ORF">CAMP_LOCUS13547</name>
</gene>
<evidence type="ECO:0000259" key="2">
    <source>
        <dbReference type="PROSITE" id="PS50405"/>
    </source>
</evidence>
<dbReference type="PROSITE" id="PS50404">
    <property type="entry name" value="GST_NTER"/>
    <property type="match status" value="1"/>
</dbReference>
<dbReference type="Proteomes" id="UP001152747">
    <property type="component" value="Unassembled WGS sequence"/>
</dbReference>
<dbReference type="FunFam" id="3.40.30.10:FF:000310">
    <property type="entry name" value="Predicted protein"/>
    <property type="match status" value="1"/>
</dbReference>
<dbReference type="AlphaFoldDB" id="A0A9P1N4F5"/>
<protein>
    <recommendedName>
        <fullName evidence="5">GST C-terminal domain-containing protein</fullName>
    </recommendedName>
</protein>
<evidence type="ECO:0000313" key="3">
    <source>
        <dbReference type="EMBL" id="CAI5450910.1"/>
    </source>
</evidence>
<accession>A0A9P1N4F5</accession>
<dbReference type="InterPro" id="IPR004046">
    <property type="entry name" value="GST_C"/>
</dbReference>
<feature type="domain" description="GST N-terminal" evidence="1">
    <location>
        <begin position="56"/>
        <end position="131"/>
    </location>
</feature>
<dbReference type="PANTHER" id="PTHR11571:SF256">
    <property type="entry name" value="GST C-TERMINAL DOMAIN-CONTAINING PROTEIN-RELATED"/>
    <property type="match status" value="1"/>
</dbReference>
<feature type="domain" description="GST C-terminal" evidence="2">
    <location>
        <begin position="133"/>
        <end position="261"/>
    </location>
</feature>
<dbReference type="InterPro" id="IPR036282">
    <property type="entry name" value="Glutathione-S-Trfase_C_sf"/>
</dbReference>
<dbReference type="EMBL" id="CANHGI010000005">
    <property type="protein sequence ID" value="CAI5450910.1"/>
    <property type="molecule type" value="Genomic_DNA"/>
</dbReference>
<dbReference type="SUPFAM" id="SSF47616">
    <property type="entry name" value="GST C-terminal domain-like"/>
    <property type="match status" value="1"/>
</dbReference>
<evidence type="ECO:0000259" key="1">
    <source>
        <dbReference type="PROSITE" id="PS50404"/>
    </source>
</evidence>
<dbReference type="OrthoDB" id="414243at2759"/>
<dbReference type="GO" id="GO:0004364">
    <property type="term" value="F:glutathione transferase activity"/>
    <property type="evidence" value="ECO:0007669"/>
    <property type="project" value="TreeGrafter"/>
</dbReference>